<dbReference type="EC" id="2.1.1.317" evidence="14"/>
<organism evidence="16 17">
    <name type="scientific">Modicella reniformis</name>
    <dbReference type="NCBI Taxonomy" id="1440133"/>
    <lineage>
        <taxon>Eukaryota</taxon>
        <taxon>Fungi</taxon>
        <taxon>Fungi incertae sedis</taxon>
        <taxon>Mucoromycota</taxon>
        <taxon>Mortierellomycotina</taxon>
        <taxon>Mortierellomycetes</taxon>
        <taxon>Mortierellales</taxon>
        <taxon>Mortierellaceae</taxon>
        <taxon>Modicella</taxon>
    </lineage>
</organism>
<evidence type="ECO:0000256" key="13">
    <source>
        <dbReference type="ARBA" id="ARBA00023136"/>
    </source>
</evidence>
<keyword evidence="12" id="KW-0443">Lipid metabolism</keyword>
<evidence type="ECO:0000256" key="14">
    <source>
        <dbReference type="ARBA" id="ARBA00039020"/>
    </source>
</evidence>
<dbReference type="GO" id="GO:0032259">
    <property type="term" value="P:methylation"/>
    <property type="evidence" value="ECO:0007669"/>
    <property type="project" value="UniProtKB-KW"/>
</dbReference>
<evidence type="ECO:0000256" key="7">
    <source>
        <dbReference type="ARBA" id="ARBA00022679"/>
    </source>
</evidence>
<protein>
    <recommendedName>
        <fullName evidence="14">sphingolipid C(9)-methyltransferase</fullName>
        <ecNumber evidence="14">2.1.1.317</ecNumber>
    </recommendedName>
</protein>
<evidence type="ECO:0000256" key="6">
    <source>
        <dbReference type="ARBA" id="ARBA00022603"/>
    </source>
</evidence>
<sequence length="225" mass="25753">MTSPVKPGATWKKTSYPSIKNPEYPVEVAGNESFNNLHLATVILGAPFLIVSVLKLPLWSYPVLTILLALPIFAAYFVYGSKYALPFNNRVQTPGKKVEDYLTIVDPAFQQYKGKDRIPMETFFEAYFDGKFTQIPQCTVVDVGSALLPQPYYVFFVTQWIPETIWHSKKQDEDQVRDHYDRGDDFYAAFLGPRMIYTSGIMSDVSKNETLEEMQDNKLKFVCDK</sequence>
<dbReference type="SUPFAM" id="SSF53335">
    <property type="entry name" value="S-adenosyl-L-methionine-dependent methyltransferases"/>
    <property type="match status" value="1"/>
</dbReference>
<evidence type="ECO:0000256" key="4">
    <source>
        <dbReference type="ARBA" id="ARBA00010815"/>
    </source>
</evidence>
<dbReference type="GO" id="GO:0006665">
    <property type="term" value="P:sphingolipid metabolic process"/>
    <property type="evidence" value="ECO:0007669"/>
    <property type="project" value="UniProtKB-KW"/>
</dbReference>
<dbReference type="InterPro" id="IPR029063">
    <property type="entry name" value="SAM-dependent_MTases_sf"/>
</dbReference>
<evidence type="ECO:0000256" key="8">
    <source>
        <dbReference type="ARBA" id="ARBA00022691"/>
    </source>
</evidence>
<name>A0A9P6J065_9FUNG</name>
<evidence type="ECO:0000256" key="5">
    <source>
        <dbReference type="ARBA" id="ARBA00022516"/>
    </source>
</evidence>
<dbReference type="Gene3D" id="3.40.50.150">
    <property type="entry name" value="Vaccinia Virus protein VP39"/>
    <property type="match status" value="1"/>
</dbReference>
<evidence type="ECO:0000256" key="11">
    <source>
        <dbReference type="ARBA" id="ARBA00022989"/>
    </source>
</evidence>
<evidence type="ECO:0000256" key="9">
    <source>
        <dbReference type="ARBA" id="ARBA00022692"/>
    </source>
</evidence>
<dbReference type="InterPro" id="IPR052290">
    <property type="entry name" value="Sphingo_C9-MT"/>
</dbReference>
<dbReference type="PANTHER" id="PTHR45197">
    <property type="entry name" value="SYNTHASE, PUTATIVE (AFU_ORTHOLOGUE AFUA_7G04190)-RELATED"/>
    <property type="match status" value="1"/>
</dbReference>
<dbReference type="AlphaFoldDB" id="A0A9P6J065"/>
<comment type="pathway">
    <text evidence="3">Sphingolipid metabolism.</text>
</comment>
<feature type="transmembrane region" description="Helical" evidence="15">
    <location>
        <begin position="61"/>
        <end position="79"/>
    </location>
</feature>
<accession>A0A9P6J065</accession>
<comment type="caution">
    <text evidence="16">The sequence shown here is derived from an EMBL/GenBank/DDBJ whole genome shotgun (WGS) entry which is preliminary data.</text>
</comment>
<keyword evidence="6" id="KW-0489">Methyltransferase</keyword>
<comment type="pathway">
    <text evidence="2">Lipid metabolism; sphingolipid metabolism.</text>
</comment>
<evidence type="ECO:0000256" key="10">
    <source>
        <dbReference type="ARBA" id="ARBA00022919"/>
    </source>
</evidence>
<keyword evidence="10" id="KW-0746">Sphingolipid metabolism</keyword>
<dbReference type="Pfam" id="PF02353">
    <property type="entry name" value="CMAS"/>
    <property type="match status" value="1"/>
</dbReference>
<reference evidence="16" key="1">
    <citation type="journal article" date="2020" name="Fungal Divers.">
        <title>Resolving the Mortierellaceae phylogeny through synthesis of multi-gene phylogenetics and phylogenomics.</title>
        <authorList>
            <person name="Vandepol N."/>
            <person name="Liber J."/>
            <person name="Desiro A."/>
            <person name="Na H."/>
            <person name="Kennedy M."/>
            <person name="Barry K."/>
            <person name="Grigoriev I.V."/>
            <person name="Miller A.N."/>
            <person name="O'Donnell K."/>
            <person name="Stajich J.E."/>
            <person name="Bonito G."/>
        </authorList>
    </citation>
    <scope>NUCLEOTIDE SEQUENCE</scope>
    <source>
        <strain evidence="16">MES-2147</strain>
    </source>
</reference>
<evidence type="ECO:0000256" key="12">
    <source>
        <dbReference type="ARBA" id="ARBA00023098"/>
    </source>
</evidence>
<evidence type="ECO:0000313" key="17">
    <source>
        <dbReference type="Proteomes" id="UP000749646"/>
    </source>
</evidence>
<evidence type="ECO:0000256" key="2">
    <source>
        <dbReference type="ARBA" id="ARBA00004760"/>
    </source>
</evidence>
<keyword evidence="17" id="KW-1185">Reference proteome</keyword>
<evidence type="ECO:0000256" key="15">
    <source>
        <dbReference type="SAM" id="Phobius"/>
    </source>
</evidence>
<keyword evidence="5" id="KW-0444">Lipid biosynthesis</keyword>
<keyword evidence="9 15" id="KW-0812">Transmembrane</keyword>
<evidence type="ECO:0000256" key="1">
    <source>
        <dbReference type="ARBA" id="ARBA00004141"/>
    </source>
</evidence>
<keyword evidence="7" id="KW-0808">Transferase</keyword>
<keyword evidence="11 15" id="KW-1133">Transmembrane helix</keyword>
<dbReference type="Proteomes" id="UP000749646">
    <property type="component" value="Unassembled WGS sequence"/>
</dbReference>
<keyword evidence="13 15" id="KW-0472">Membrane</keyword>
<gene>
    <name evidence="16" type="ORF">BGZ65_005805</name>
</gene>
<proteinExistence type="inferred from homology"/>
<dbReference type="GO" id="GO:0016020">
    <property type="term" value="C:membrane"/>
    <property type="evidence" value="ECO:0007669"/>
    <property type="project" value="UniProtKB-SubCell"/>
</dbReference>
<feature type="non-terminal residue" evidence="16">
    <location>
        <position position="225"/>
    </location>
</feature>
<evidence type="ECO:0000256" key="3">
    <source>
        <dbReference type="ARBA" id="ARBA00004991"/>
    </source>
</evidence>
<dbReference type="GO" id="GO:0008168">
    <property type="term" value="F:methyltransferase activity"/>
    <property type="evidence" value="ECO:0007669"/>
    <property type="project" value="UniProtKB-KW"/>
</dbReference>
<dbReference type="PANTHER" id="PTHR45197:SF1">
    <property type="entry name" value="SPHINGOLIPID C9-METHYLTRANSFERASE A-RELATED"/>
    <property type="match status" value="1"/>
</dbReference>
<dbReference type="EMBL" id="JAAAHW010007061">
    <property type="protein sequence ID" value="KAF9951683.1"/>
    <property type="molecule type" value="Genomic_DNA"/>
</dbReference>
<evidence type="ECO:0000313" key="16">
    <source>
        <dbReference type="EMBL" id="KAF9951683.1"/>
    </source>
</evidence>
<dbReference type="OrthoDB" id="412182at2759"/>
<keyword evidence="8" id="KW-0949">S-adenosyl-L-methionine</keyword>
<comment type="subcellular location">
    <subcellularLocation>
        <location evidence="1">Membrane</location>
        <topology evidence="1">Multi-pass membrane protein</topology>
    </subcellularLocation>
</comment>
<comment type="similarity">
    <text evidence="4">Belongs to the CFA/CMAS family.</text>
</comment>